<dbReference type="HAMAP" id="MF_01470">
    <property type="entry name" value="Cas1"/>
    <property type="match status" value="1"/>
</dbReference>
<dbReference type="GO" id="GO:0046872">
    <property type="term" value="F:metal ion binding"/>
    <property type="evidence" value="ECO:0007669"/>
    <property type="project" value="UniProtKB-UniRule"/>
</dbReference>
<dbReference type="Pfam" id="PF01867">
    <property type="entry name" value="Cas_Cas1"/>
    <property type="match status" value="1"/>
</dbReference>
<dbReference type="HOGENOM" id="CLU_077904_0_0_11"/>
<dbReference type="Proteomes" id="UP000029737">
    <property type="component" value="Unassembled WGS sequence"/>
</dbReference>
<keyword evidence="1 8" id="KW-0540">Nuclease</keyword>
<keyword evidence="7 8" id="KW-0238">DNA-binding</keyword>
<evidence type="ECO:0000313" key="9">
    <source>
        <dbReference type="EMBL" id="ASU81242.1"/>
    </source>
</evidence>
<accession>A0A099D127</accession>
<evidence type="ECO:0000256" key="2">
    <source>
        <dbReference type="ARBA" id="ARBA00022723"/>
    </source>
</evidence>
<dbReference type="EMBL" id="CP022752">
    <property type="protein sequence ID" value="ASU81242.1"/>
    <property type="molecule type" value="Genomic_DNA"/>
</dbReference>
<keyword evidence="4 8" id="KW-0378">Hydrolase</keyword>
<dbReference type="OrthoDB" id="9777847at2"/>
<dbReference type="GO" id="GO:0016787">
    <property type="term" value="F:hydrolase activity"/>
    <property type="evidence" value="ECO:0007669"/>
    <property type="project" value="UniProtKB-KW"/>
</dbReference>
<evidence type="ECO:0000256" key="8">
    <source>
        <dbReference type="HAMAP-Rule" id="MF_01470"/>
    </source>
</evidence>
<dbReference type="InterPro" id="IPR019851">
    <property type="entry name" value="CRISPR-assoc_Cas1_ECOLI"/>
</dbReference>
<gene>
    <name evidence="8" type="primary">cas1</name>
    <name evidence="9" type="ORF">CDG81_18005</name>
    <name evidence="10" type="ORF">IL38_22065</name>
</gene>
<keyword evidence="5 8" id="KW-0460">Magnesium</keyword>
<evidence type="ECO:0000256" key="4">
    <source>
        <dbReference type="ARBA" id="ARBA00022801"/>
    </source>
</evidence>
<keyword evidence="2 8" id="KW-0479">Metal-binding</keyword>
<keyword evidence="11" id="KW-1185">Reference proteome</keyword>
<dbReference type="NCBIfam" id="TIGR03638">
    <property type="entry name" value="cas1_ECOLI"/>
    <property type="match status" value="1"/>
</dbReference>
<dbReference type="PANTHER" id="PTHR34353:SF3">
    <property type="entry name" value="CRISPR-ASSOCIATED ENDONUCLEASE CAS1"/>
    <property type="match status" value="1"/>
</dbReference>
<keyword evidence="8" id="KW-0464">Manganese</keyword>
<comment type="function">
    <text evidence="8">CRISPR (clustered regularly interspaced short palindromic repeat), is an adaptive immune system that provides protection against mobile genetic elements (viruses, transposable elements and conjugative plasmids). CRISPR clusters contain spacers, sequences complementary to antecedent mobile elements, and target invading nucleic acids. CRISPR clusters are transcribed and processed into CRISPR RNA (crRNA). Acts as a dsDNA endonuclease. Involved in the integration of spacer DNA into the CRISPR cassette.</text>
</comment>
<dbReference type="GO" id="GO:0004520">
    <property type="term" value="F:DNA endonuclease activity"/>
    <property type="evidence" value="ECO:0007669"/>
    <property type="project" value="InterPro"/>
</dbReference>
<reference evidence="10 11" key="1">
    <citation type="journal article" date="2014" name="PLoS ONE">
        <title>Identification and Characterization of a New Erythromycin Biosynthetic Gene Cluster in Actinopolyspora erythraea YIM90600, a Novel Erythronolide-Producing Halophilic Actinomycete Isolated from Salt Field.</title>
        <authorList>
            <person name="Chen D."/>
            <person name="Feng J."/>
            <person name="Huang L."/>
            <person name="Zhang Q."/>
            <person name="Wu J."/>
            <person name="Zhu X."/>
            <person name="Duan Y."/>
            <person name="Xu Z."/>
        </authorList>
    </citation>
    <scope>NUCLEOTIDE SEQUENCE [LARGE SCALE GENOMIC DNA]</scope>
    <source>
        <strain evidence="10 11">YIM90600</strain>
    </source>
</reference>
<dbReference type="GO" id="GO:0043571">
    <property type="term" value="P:maintenance of CRISPR repeat elements"/>
    <property type="evidence" value="ECO:0007669"/>
    <property type="project" value="UniProtKB-UniRule"/>
</dbReference>
<keyword evidence="3 8" id="KW-0255">Endonuclease</keyword>
<evidence type="ECO:0000313" key="11">
    <source>
        <dbReference type="Proteomes" id="UP000029737"/>
    </source>
</evidence>
<evidence type="ECO:0000256" key="1">
    <source>
        <dbReference type="ARBA" id="ARBA00022722"/>
    </source>
</evidence>
<dbReference type="Proteomes" id="UP000215043">
    <property type="component" value="Chromosome"/>
</dbReference>
<dbReference type="InterPro" id="IPR002729">
    <property type="entry name" value="CRISPR-assoc_Cas1"/>
</dbReference>
<feature type="binding site" evidence="8">
    <location>
        <position position="219"/>
    </location>
    <ligand>
        <name>Mn(2+)</name>
        <dbReference type="ChEBI" id="CHEBI:29035"/>
    </ligand>
</feature>
<dbReference type="GO" id="GO:0003677">
    <property type="term" value="F:DNA binding"/>
    <property type="evidence" value="ECO:0007669"/>
    <property type="project" value="UniProtKB-KW"/>
</dbReference>
<dbReference type="AlphaFoldDB" id="A0A099D127"/>
<evidence type="ECO:0000313" key="10">
    <source>
        <dbReference type="EMBL" id="KGI79641.1"/>
    </source>
</evidence>
<protein>
    <recommendedName>
        <fullName evidence="8">CRISPR-associated endonuclease Cas1</fullName>
        <ecNumber evidence="8">3.1.-.-</ecNumber>
    </recommendedName>
</protein>
<dbReference type="EMBL" id="JPMV01000041">
    <property type="protein sequence ID" value="KGI79641.1"/>
    <property type="molecule type" value="Genomic_DNA"/>
</dbReference>
<dbReference type="PANTHER" id="PTHR34353">
    <property type="entry name" value="CRISPR-ASSOCIATED ENDONUCLEASE CAS1 1"/>
    <property type="match status" value="1"/>
</dbReference>
<dbReference type="InterPro" id="IPR042206">
    <property type="entry name" value="CRISPR-assoc_Cas1_C"/>
</dbReference>
<organism evidence="9 12">
    <name type="scientific">Actinopolyspora erythraea</name>
    <dbReference type="NCBI Taxonomy" id="414996"/>
    <lineage>
        <taxon>Bacteria</taxon>
        <taxon>Bacillati</taxon>
        <taxon>Actinomycetota</taxon>
        <taxon>Actinomycetes</taxon>
        <taxon>Actinopolysporales</taxon>
        <taxon>Actinopolysporaceae</taxon>
        <taxon>Actinopolyspora</taxon>
    </lineage>
</organism>
<evidence type="ECO:0000313" key="12">
    <source>
        <dbReference type="Proteomes" id="UP000215043"/>
    </source>
</evidence>
<sequence length="307" mass="33792">MHPVKNRISYLYLDTVRVTADRNGVRAHTEHPETGRVERVYLPTASLSCLLLGPGTSITQAAVTALTRDGTVLAWVGDGGVRCYSAFLHESTSTELLHRQVGLLADNEKRTEAAHRHFRLRFDEAPPTGATIARLRSLEGARMKALYKALAKQHGVGPFRRSYDPNDFTASDPVNQALTAGNSALYGICTAIVLSLGASPGLGIIHEHNQRAFTYDLADLYKAETVLPTAFALSKSDNPERDMRKHLREDVRLLKLVPRMIRDIRYVLTGEGTADEEIRTGVVDLWDPEGNVAAGTNYADDGRGESW</sequence>
<comment type="cofactor">
    <cofactor evidence="8">
        <name>Mg(2+)</name>
        <dbReference type="ChEBI" id="CHEBI:18420"/>
    </cofactor>
    <cofactor evidence="8">
        <name>Mn(2+)</name>
        <dbReference type="ChEBI" id="CHEBI:29035"/>
    </cofactor>
</comment>
<dbReference type="NCBIfam" id="TIGR00287">
    <property type="entry name" value="cas1"/>
    <property type="match status" value="1"/>
</dbReference>
<proteinExistence type="inferred from homology"/>
<dbReference type="Gene3D" id="3.100.10.20">
    <property type="entry name" value="CRISPR-associated endonuclease Cas1, N-terminal domain"/>
    <property type="match status" value="1"/>
</dbReference>
<dbReference type="Gene3D" id="1.20.120.920">
    <property type="entry name" value="CRISPR-associated endonuclease Cas1, C-terminal domain"/>
    <property type="match status" value="1"/>
</dbReference>
<dbReference type="InterPro" id="IPR042211">
    <property type="entry name" value="CRISPR-assoc_Cas1_N"/>
</dbReference>
<feature type="binding site" evidence="8">
    <location>
        <position position="139"/>
    </location>
    <ligand>
        <name>Mn(2+)</name>
        <dbReference type="ChEBI" id="CHEBI:29035"/>
    </ligand>
</feature>
<dbReference type="InterPro" id="IPR050646">
    <property type="entry name" value="Cas1"/>
</dbReference>
<reference evidence="9 12" key="2">
    <citation type="submission" date="2017-08" db="EMBL/GenBank/DDBJ databases">
        <title>The complete genome sequence of moderately halophilic actinomycete Actinopolyspora erythraea YIM 90600, the producer of novel erythromycin, novel actinopolysporins A-C and tubercidin.</title>
        <authorList>
            <person name="Yin M."/>
            <person name="Tang S."/>
        </authorList>
    </citation>
    <scope>NUCLEOTIDE SEQUENCE [LARGE SCALE GENOMIC DNA]</scope>
    <source>
        <strain evidence="9 12">YIM 90600</strain>
    </source>
</reference>
<dbReference type="KEGG" id="aey:CDG81_18005"/>
<keyword evidence="6 8" id="KW-0051">Antiviral defense</keyword>
<evidence type="ECO:0000256" key="7">
    <source>
        <dbReference type="ARBA" id="ARBA00023125"/>
    </source>
</evidence>
<name>A0A099D127_9ACTN</name>
<dbReference type="eggNOG" id="COG1518">
    <property type="taxonomic scope" value="Bacteria"/>
</dbReference>
<dbReference type="EC" id="3.1.-.-" evidence="8"/>
<comment type="subunit">
    <text evidence="8">Homodimer, forms a heterotetramer with a Cas2 homodimer.</text>
</comment>
<evidence type="ECO:0000256" key="3">
    <source>
        <dbReference type="ARBA" id="ARBA00022759"/>
    </source>
</evidence>
<comment type="similarity">
    <text evidence="8">Belongs to the CRISPR-associated endonuclease Cas1 family.</text>
</comment>
<dbReference type="GO" id="GO:0051607">
    <property type="term" value="P:defense response to virus"/>
    <property type="evidence" value="ECO:0007669"/>
    <property type="project" value="UniProtKB-UniRule"/>
</dbReference>
<evidence type="ECO:0000256" key="5">
    <source>
        <dbReference type="ARBA" id="ARBA00022842"/>
    </source>
</evidence>
<evidence type="ECO:0000256" key="6">
    <source>
        <dbReference type="ARBA" id="ARBA00023118"/>
    </source>
</evidence>
<feature type="binding site" evidence="8">
    <location>
        <position position="206"/>
    </location>
    <ligand>
        <name>Mn(2+)</name>
        <dbReference type="ChEBI" id="CHEBI:29035"/>
    </ligand>
</feature>